<evidence type="ECO:0000313" key="4">
    <source>
        <dbReference type="Proteomes" id="UP000663570"/>
    </source>
</evidence>
<dbReference type="RefSeq" id="WP_172202372.1">
    <property type="nucleotide sequence ID" value="NZ_CP071060.1"/>
</dbReference>
<organism evidence="3 4">
    <name type="scientific">Niveibacterium microcysteis</name>
    <dbReference type="NCBI Taxonomy" id="2811415"/>
    <lineage>
        <taxon>Bacteria</taxon>
        <taxon>Pseudomonadati</taxon>
        <taxon>Pseudomonadota</taxon>
        <taxon>Betaproteobacteria</taxon>
        <taxon>Rhodocyclales</taxon>
        <taxon>Rhodocyclaceae</taxon>
        <taxon>Niveibacterium</taxon>
    </lineage>
</organism>
<evidence type="ECO:0000313" key="3">
    <source>
        <dbReference type="EMBL" id="QSI76864.1"/>
    </source>
</evidence>
<dbReference type="PANTHER" id="PTHR13696">
    <property type="entry name" value="P-LOOP CONTAINING NUCLEOSIDE TRIPHOSPHATE HYDROLASE"/>
    <property type="match status" value="1"/>
</dbReference>
<dbReference type="InterPro" id="IPR050678">
    <property type="entry name" value="DNA_Partitioning_ATPase"/>
</dbReference>
<dbReference type="InterPro" id="IPR027417">
    <property type="entry name" value="P-loop_NTPase"/>
</dbReference>
<evidence type="ECO:0000259" key="2">
    <source>
        <dbReference type="Pfam" id="PF01656"/>
    </source>
</evidence>
<name>A0ABX7M882_9RHOO</name>
<gene>
    <name evidence="3" type="ORF">JY500_20845</name>
</gene>
<protein>
    <submittedName>
        <fullName evidence="3">ParA family protein</fullName>
    </submittedName>
</protein>
<reference evidence="3 4" key="1">
    <citation type="submission" date="2021-02" db="EMBL/GenBank/DDBJ databases">
        <title>Niveibacterium changnyeongensis HC41.</title>
        <authorList>
            <person name="Kang M."/>
        </authorList>
    </citation>
    <scope>NUCLEOTIDE SEQUENCE [LARGE SCALE GENOMIC DNA]</scope>
    <source>
        <strain evidence="3 4">HC41</strain>
    </source>
</reference>
<dbReference type="Proteomes" id="UP000663570">
    <property type="component" value="Chromosome"/>
</dbReference>
<feature type="region of interest" description="Disordered" evidence="1">
    <location>
        <begin position="231"/>
        <end position="250"/>
    </location>
</feature>
<proteinExistence type="predicted"/>
<dbReference type="PANTHER" id="PTHR13696:SF96">
    <property type="entry name" value="COBQ_COBB_MIND_PARA NUCLEOTIDE BINDING DOMAIN-CONTAINING PROTEIN"/>
    <property type="match status" value="1"/>
</dbReference>
<sequence length="250" mass="27012">MSVIAVINRKGGSGKSTLATHVAGYLASLGHSVMLGDVDRQQSSRYWLGLRAAERTPIRGWTIDERNFARPPAGTQHVVLDTPGGFQGIGLMKVALYADAVLLPATSSVFDRVAAEECLAELRTLPRIAAGKCRIACVGMRIDARTRNAEALANWAAEQEIDYLGTIRATQAYCRFLEQGLSLFDFAPERVAAYRPDWTGVTAWLDQVLAFEAPAPRMIRPVDAHPHDAESAGVPGFLRRSAGASGPLKP</sequence>
<dbReference type="CDD" id="cd02042">
    <property type="entry name" value="ParAB_family"/>
    <property type="match status" value="1"/>
</dbReference>
<dbReference type="EMBL" id="CP071060">
    <property type="protein sequence ID" value="QSI76864.1"/>
    <property type="molecule type" value="Genomic_DNA"/>
</dbReference>
<dbReference type="InterPro" id="IPR002586">
    <property type="entry name" value="CobQ/CobB/MinD/ParA_Nub-bd_dom"/>
</dbReference>
<dbReference type="Pfam" id="PF01656">
    <property type="entry name" value="CbiA"/>
    <property type="match status" value="1"/>
</dbReference>
<accession>A0ABX7M882</accession>
<dbReference type="Gene3D" id="3.40.50.300">
    <property type="entry name" value="P-loop containing nucleotide triphosphate hydrolases"/>
    <property type="match status" value="1"/>
</dbReference>
<feature type="domain" description="CobQ/CobB/MinD/ParA nucleotide binding" evidence="2">
    <location>
        <begin position="4"/>
        <end position="175"/>
    </location>
</feature>
<keyword evidence="4" id="KW-1185">Reference proteome</keyword>
<dbReference type="SUPFAM" id="SSF52540">
    <property type="entry name" value="P-loop containing nucleoside triphosphate hydrolases"/>
    <property type="match status" value="1"/>
</dbReference>
<evidence type="ECO:0000256" key="1">
    <source>
        <dbReference type="SAM" id="MobiDB-lite"/>
    </source>
</evidence>